<dbReference type="PIRSF" id="PIRSF008546">
    <property type="entry name" value="UCP008546"/>
    <property type="match status" value="1"/>
</dbReference>
<proteinExistence type="predicted"/>
<evidence type="ECO:0000313" key="1">
    <source>
        <dbReference type="EMBL" id="AIT07840.1"/>
    </source>
</evidence>
<name>A0A097EJU5_9SPHN</name>
<dbReference type="AlphaFoldDB" id="A0A097EJU5"/>
<dbReference type="InterPro" id="IPR036287">
    <property type="entry name" value="Rv1873-like_sf"/>
</dbReference>
<dbReference type="eggNOG" id="COG5579">
    <property type="taxonomic scope" value="Bacteria"/>
</dbReference>
<dbReference type="Gene3D" id="1.25.40.380">
    <property type="entry name" value="Protein of unknown function DUF1810"/>
    <property type="match status" value="1"/>
</dbReference>
<dbReference type="RefSeq" id="WP_038665926.1">
    <property type="nucleotide sequence ID" value="NZ_CP009571.1"/>
</dbReference>
<dbReference type="STRING" id="1549858.MC45_17470"/>
<keyword evidence="2" id="KW-1185">Reference proteome</keyword>
<gene>
    <name evidence="1" type="ORF">MC45_17470</name>
</gene>
<protein>
    <submittedName>
        <fullName evidence="1">Calpastatin</fullName>
    </submittedName>
</protein>
<dbReference type="SUPFAM" id="SSF140736">
    <property type="entry name" value="Rv1873-like"/>
    <property type="match status" value="1"/>
</dbReference>
<dbReference type="Pfam" id="PF08837">
    <property type="entry name" value="DUF1810"/>
    <property type="match status" value="1"/>
</dbReference>
<dbReference type="KEGG" id="stax:MC45_17470"/>
<sequence>MTQALDRFLSAQALVHDQALAELRRGRKTSHWMWFIFPQIAGLGRSETARFYAIRDAAEARAYLAHPLLSPRLIEATRTVTSAPGTAVAIFGEVDALKLRSSLTLFAAVADDPAPFEAALTRFYGGECDPATLDLLARDGGS</sequence>
<accession>A0A097EJU5</accession>
<organism evidence="1 2">
    <name type="scientific">Sphingomonas taxi</name>
    <dbReference type="NCBI Taxonomy" id="1549858"/>
    <lineage>
        <taxon>Bacteria</taxon>
        <taxon>Pseudomonadati</taxon>
        <taxon>Pseudomonadota</taxon>
        <taxon>Alphaproteobacteria</taxon>
        <taxon>Sphingomonadales</taxon>
        <taxon>Sphingomonadaceae</taxon>
        <taxon>Sphingomonas</taxon>
    </lineage>
</organism>
<dbReference type="Proteomes" id="UP000033200">
    <property type="component" value="Chromosome"/>
</dbReference>
<dbReference type="HOGENOM" id="CLU_124534_0_0_5"/>
<reference evidence="1 2" key="1">
    <citation type="submission" date="2014-09" db="EMBL/GenBank/DDBJ databases">
        <title>Using Illumina technology Improving SMRT sequencing Genome Assembly by RASTools.</title>
        <authorList>
            <person name="Zhou Y."/>
            <person name="Ma T."/>
            <person name="Liu T."/>
        </authorList>
    </citation>
    <scope>NUCLEOTIDE SEQUENCE [LARGE SCALE GENOMIC DNA]</scope>
    <source>
        <strain evidence="1 2">ATCC 55669</strain>
    </source>
</reference>
<dbReference type="InterPro" id="IPR014937">
    <property type="entry name" value="DUF1810"/>
</dbReference>
<dbReference type="EMBL" id="CP009571">
    <property type="protein sequence ID" value="AIT07840.1"/>
    <property type="molecule type" value="Genomic_DNA"/>
</dbReference>
<evidence type="ECO:0000313" key="2">
    <source>
        <dbReference type="Proteomes" id="UP000033200"/>
    </source>
</evidence>